<feature type="region of interest" description="Disordered" evidence="1">
    <location>
        <begin position="150"/>
        <end position="239"/>
    </location>
</feature>
<evidence type="ECO:0000256" key="1">
    <source>
        <dbReference type="SAM" id="MobiDB-lite"/>
    </source>
</evidence>
<feature type="compositionally biased region" description="Polar residues" evidence="1">
    <location>
        <begin position="216"/>
        <end position="227"/>
    </location>
</feature>
<feature type="compositionally biased region" description="Basic and acidic residues" evidence="1">
    <location>
        <begin position="828"/>
        <end position="837"/>
    </location>
</feature>
<evidence type="ECO:0000313" key="2">
    <source>
        <dbReference type="EMBL" id="KAJ1966970.1"/>
    </source>
</evidence>
<organism evidence="2 3">
    <name type="scientific">Dispira parvispora</name>
    <dbReference type="NCBI Taxonomy" id="1520584"/>
    <lineage>
        <taxon>Eukaryota</taxon>
        <taxon>Fungi</taxon>
        <taxon>Fungi incertae sedis</taxon>
        <taxon>Zoopagomycota</taxon>
        <taxon>Kickxellomycotina</taxon>
        <taxon>Dimargaritomycetes</taxon>
        <taxon>Dimargaritales</taxon>
        <taxon>Dimargaritaceae</taxon>
        <taxon>Dispira</taxon>
    </lineage>
</organism>
<feature type="region of interest" description="Disordered" evidence="1">
    <location>
        <begin position="828"/>
        <end position="870"/>
    </location>
</feature>
<keyword evidence="3" id="KW-1185">Reference proteome</keyword>
<feature type="compositionally biased region" description="Basic and acidic residues" evidence="1">
    <location>
        <begin position="784"/>
        <end position="805"/>
    </location>
</feature>
<feature type="non-terminal residue" evidence="2">
    <location>
        <position position="1014"/>
    </location>
</feature>
<feature type="region of interest" description="Disordered" evidence="1">
    <location>
        <begin position="773"/>
        <end position="806"/>
    </location>
</feature>
<dbReference type="Proteomes" id="UP001150925">
    <property type="component" value="Unassembled WGS sequence"/>
</dbReference>
<evidence type="ECO:0000313" key="3">
    <source>
        <dbReference type="Proteomes" id="UP001150925"/>
    </source>
</evidence>
<comment type="caution">
    <text evidence="2">The sequence shown here is derived from an EMBL/GenBank/DDBJ whole genome shotgun (WGS) entry which is preliminary data.</text>
</comment>
<reference evidence="2" key="1">
    <citation type="submission" date="2022-07" db="EMBL/GenBank/DDBJ databases">
        <title>Phylogenomic reconstructions and comparative analyses of Kickxellomycotina fungi.</title>
        <authorList>
            <person name="Reynolds N.K."/>
            <person name="Stajich J.E."/>
            <person name="Barry K."/>
            <person name="Grigoriev I.V."/>
            <person name="Crous P."/>
            <person name="Smith M.E."/>
        </authorList>
    </citation>
    <scope>NUCLEOTIDE SEQUENCE</scope>
    <source>
        <strain evidence="2">RSA 1196</strain>
    </source>
</reference>
<sequence>MANLPASNSGSPCPAVTWTALAQHTILLLDADPAALTPIANTSASSSPNRQMGRPIWSYIVSGCLEYLRLQQQTYRVGIGPSVALRVAGPPPSLGVVSHWDSCQRPLADIAEGLRRISPRSVAAGVQRIVLALEAAFTQLAQAHGRQAVTTRGSVSEGTPVPRRGLFGSGESANPTGVRVNSGGSSAAAGVSGLLNHPSNVPTFPSGVTNPPPSFPSTRNSPTQLLDGQSAGPASPQVHHRPKQLVLVLLQKTVDEGPFEFCETVGASPLVNLRVIIQRALLNVPHPFRSMLSNTRLEIIKVVVAPGQTDVHPSQLASRDVHLQPLDNGMLVSVYHVPPQALHTAMVNLAHEHGRWHPLRLTVPTSEGSADHLVGLFENRSLTHDCPTIANHSLPLPLFDPTMLRSRSLRLQALPDTISLPTDALTCVHRLVWLPDRPDSSTEAVAHRKLLPDRPYFFISNSGTAGSGSIQASMESATQYYVVLVRDGIPYLGCAPYSPAQVSQGITPPNQRPLGVLANRDSFAYKLWHTLVAHPLLSNLDCGSTVTAEITLKSNPASRVLLGKNTIRVVLPDVEVEEIVMPSTQESQALGLQKHDIPNVLLPKNWLIGSRWWCKLHASLTVPESLLVVTHPGLLADPVASIHTLLSGLLLNHLTELFGALFPFYTDSSLVHQSSSIGVADVPPVCDDMVVAVTRLVKAIEAKDPNLFGWYSEVARTHQSATTRVTLYDTIYRIIARFLQWVERSHRGLSPAHDKACSMIASLLNNITCLHGDSHTKGGTQNPRETKDLGKHVGAKSSEEPRVDLEQTTWKQIRKYEEMTLRERADLDMVDGSDTRHSTASLPGRTLTPHESTTEGSEPADPQHPKAQLKPYLRLRHSSLAKVKARRRQWEKQLGPRDCLLYRYWTTRPQQPYRAGISRKTRRASLTAKSVDPRLATVGGHGIAPVVSMQLDNLDEFASDDAPLQSLPSKPSGRHRGGSKSVDHSPSGRKGVGPSDKSGSEFEQPKLGNPLVDV</sequence>
<dbReference type="OrthoDB" id="5562849at2759"/>
<feature type="compositionally biased region" description="Low complexity" evidence="1">
    <location>
        <begin position="177"/>
        <end position="193"/>
    </location>
</feature>
<feature type="compositionally biased region" description="Polar residues" evidence="1">
    <location>
        <begin position="197"/>
        <end position="209"/>
    </location>
</feature>
<proteinExistence type="predicted"/>
<dbReference type="EMBL" id="JANBPY010000416">
    <property type="protein sequence ID" value="KAJ1966970.1"/>
    <property type="molecule type" value="Genomic_DNA"/>
</dbReference>
<accession>A0A9W8E458</accession>
<name>A0A9W8E458_9FUNG</name>
<gene>
    <name evidence="2" type="ORF">IWQ62_002134</name>
</gene>
<protein>
    <submittedName>
        <fullName evidence="2">Uncharacterized protein</fullName>
    </submittedName>
</protein>
<dbReference type="AlphaFoldDB" id="A0A9W8E458"/>
<feature type="region of interest" description="Disordered" evidence="1">
    <location>
        <begin position="960"/>
        <end position="1014"/>
    </location>
</feature>